<keyword evidence="2" id="KW-1185">Reference proteome</keyword>
<evidence type="ECO:0000313" key="1">
    <source>
        <dbReference type="EMBL" id="CAH8328751.1"/>
    </source>
</evidence>
<organism evidence="1 2">
    <name type="scientific">Eruca vesicaria subsp. sativa</name>
    <name type="common">Garden rocket</name>
    <name type="synonym">Eruca sativa</name>
    <dbReference type="NCBI Taxonomy" id="29727"/>
    <lineage>
        <taxon>Eukaryota</taxon>
        <taxon>Viridiplantae</taxon>
        <taxon>Streptophyta</taxon>
        <taxon>Embryophyta</taxon>
        <taxon>Tracheophyta</taxon>
        <taxon>Spermatophyta</taxon>
        <taxon>Magnoliopsida</taxon>
        <taxon>eudicotyledons</taxon>
        <taxon>Gunneridae</taxon>
        <taxon>Pentapetalae</taxon>
        <taxon>rosids</taxon>
        <taxon>malvids</taxon>
        <taxon>Brassicales</taxon>
        <taxon>Brassicaceae</taxon>
        <taxon>Brassiceae</taxon>
        <taxon>Eruca</taxon>
    </lineage>
</organism>
<proteinExistence type="predicted"/>
<dbReference type="EMBL" id="CAKOAT010109488">
    <property type="protein sequence ID" value="CAH8328751.1"/>
    <property type="molecule type" value="Genomic_DNA"/>
</dbReference>
<protein>
    <submittedName>
        <fullName evidence="1">Uncharacterized protein</fullName>
    </submittedName>
</protein>
<evidence type="ECO:0000313" key="2">
    <source>
        <dbReference type="Proteomes" id="UP001642260"/>
    </source>
</evidence>
<name>A0ABC8JJ85_ERUVS</name>
<accession>A0ABC8JJ85</accession>
<comment type="caution">
    <text evidence="1">The sequence shown here is derived from an EMBL/GenBank/DDBJ whole genome shotgun (WGS) entry which is preliminary data.</text>
</comment>
<gene>
    <name evidence="1" type="ORF">ERUC_LOCUS11445</name>
</gene>
<dbReference type="Proteomes" id="UP001642260">
    <property type="component" value="Unassembled WGS sequence"/>
</dbReference>
<dbReference type="AlphaFoldDB" id="A0ABC8JJ85"/>
<sequence length="62" mass="7110">MTFGSIGLVFFAGMRIWAAFKRNYLVVVVGPEECGQKTKEFEYEKMEKMEVVMSKPEAQQGK</sequence>
<reference evidence="1 2" key="1">
    <citation type="submission" date="2022-03" db="EMBL/GenBank/DDBJ databases">
        <authorList>
            <person name="Macdonald S."/>
            <person name="Ahmed S."/>
            <person name="Newling K."/>
        </authorList>
    </citation>
    <scope>NUCLEOTIDE SEQUENCE [LARGE SCALE GENOMIC DNA]</scope>
</reference>